<keyword evidence="2" id="KW-1185">Reference proteome</keyword>
<protein>
    <recommendedName>
        <fullName evidence="3">MarR family transcriptional regulator</fullName>
    </recommendedName>
</protein>
<dbReference type="RefSeq" id="WP_281878888.1">
    <property type="nucleotide sequence ID" value="NZ_AP026978.1"/>
</dbReference>
<gene>
    <name evidence="1" type="ORF">IFM12276_18510</name>
</gene>
<dbReference type="SUPFAM" id="SSF46785">
    <property type="entry name" value="Winged helix' DNA-binding domain"/>
    <property type="match status" value="1"/>
</dbReference>
<evidence type="ECO:0000313" key="1">
    <source>
        <dbReference type="EMBL" id="BDT98822.1"/>
    </source>
</evidence>
<reference evidence="1 2" key="1">
    <citation type="submission" date="2022-11" db="EMBL/GenBank/DDBJ databases">
        <title>Genome Sequencing of Nocardia sp. ON39_IFM12276 and assembly.</title>
        <authorList>
            <person name="Shimojima M."/>
            <person name="Toyokawa M."/>
            <person name="Uesaka K."/>
        </authorList>
    </citation>
    <scope>NUCLEOTIDE SEQUENCE [LARGE SCALE GENOMIC DNA]</scope>
    <source>
        <strain evidence="1 2">IFM 12276</strain>
    </source>
</reference>
<dbReference type="InterPro" id="IPR036390">
    <property type="entry name" value="WH_DNA-bd_sf"/>
</dbReference>
<name>A0ABN6U0W1_9NOCA</name>
<proteinExistence type="predicted"/>
<dbReference type="EMBL" id="AP026978">
    <property type="protein sequence ID" value="BDT98822.1"/>
    <property type="molecule type" value="Genomic_DNA"/>
</dbReference>
<dbReference type="Proteomes" id="UP001317870">
    <property type="component" value="Chromosome"/>
</dbReference>
<organism evidence="1 2">
    <name type="scientific">Nocardia sputorum</name>
    <dbReference type="NCBI Taxonomy" id="2984338"/>
    <lineage>
        <taxon>Bacteria</taxon>
        <taxon>Bacillati</taxon>
        <taxon>Actinomycetota</taxon>
        <taxon>Actinomycetes</taxon>
        <taxon>Mycobacteriales</taxon>
        <taxon>Nocardiaceae</taxon>
        <taxon>Nocardia</taxon>
    </lineage>
</organism>
<dbReference type="InterPro" id="IPR036388">
    <property type="entry name" value="WH-like_DNA-bd_sf"/>
</dbReference>
<dbReference type="Gene3D" id="1.10.10.10">
    <property type="entry name" value="Winged helix-like DNA-binding domain superfamily/Winged helix DNA-binding domain"/>
    <property type="match status" value="1"/>
</dbReference>
<evidence type="ECO:0008006" key="3">
    <source>
        <dbReference type="Google" id="ProtNLM"/>
    </source>
</evidence>
<sequence length="120" mass="13006">MDALPQRIPGAHEYPAGTAERPAVELIRRTAVALAQWADTDAEGLTVDAEAAVLGVLAPGGMLTADQISREAQLTRWSTRRVIGQLESRGLIMATAHGSRWSVTPRGRAAWATKFRRFAQ</sequence>
<evidence type="ECO:0000313" key="2">
    <source>
        <dbReference type="Proteomes" id="UP001317870"/>
    </source>
</evidence>
<accession>A0ABN6U0W1</accession>